<accession>A0A178ZBT6</accession>
<evidence type="ECO:0000256" key="2">
    <source>
        <dbReference type="ARBA" id="ARBA00010992"/>
    </source>
</evidence>
<evidence type="ECO:0000259" key="10">
    <source>
        <dbReference type="PROSITE" id="PS50850"/>
    </source>
</evidence>
<dbReference type="Proteomes" id="UP000078343">
    <property type="component" value="Unassembled WGS sequence"/>
</dbReference>
<feature type="transmembrane region" description="Helical" evidence="9">
    <location>
        <begin position="412"/>
        <end position="430"/>
    </location>
</feature>
<dbReference type="GeneID" id="30012150"/>
<dbReference type="GO" id="GO:0016020">
    <property type="term" value="C:membrane"/>
    <property type="evidence" value="ECO:0007669"/>
    <property type="project" value="UniProtKB-SubCell"/>
</dbReference>
<dbReference type="EMBL" id="LVYI01000007">
    <property type="protein sequence ID" value="OAP57244.1"/>
    <property type="molecule type" value="Genomic_DNA"/>
</dbReference>
<dbReference type="Pfam" id="PF00083">
    <property type="entry name" value="Sugar_tr"/>
    <property type="match status" value="1"/>
</dbReference>
<feature type="transmembrane region" description="Helical" evidence="9">
    <location>
        <begin position="378"/>
        <end position="400"/>
    </location>
</feature>
<comment type="caution">
    <text evidence="11">The sequence shown here is derived from an EMBL/GenBank/DDBJ whole genome shotgun (WGS) entry which is preliminary data.</text>
</comment>
<feature type="transmembrane region" description="Helical" evidence="9">
    <location>
        <begin position="71"/>
        <end position="92"/>
    </location>
</feature>
<dbReference type="AlphaFoldDB" id="A0A178ZBT6"/>
<sequence>MAAAATTAPHVRQFNWYNFWVCWLVSLGQIAFGYPASIISTTLGEPSFLMYMKLLNPVTGLPAGDADQLEGAMSGVFQAGAFFGIMIVSYIMDKWGRKAGVIFCSFWSLLGGALICGSKSSAMFIVARFFAGMGSWGYLAVTPAYSAELAPPALRGFFVGLNGVNIAVGYSLAAYTGMGFFYVKEPQAQWRGPLGIALFFPILMVAMLPFVPESPRYLLMKGREEEAEKIVLRLHAIPGDEDQEFARGEFYQMRKQAEFDRTLSWDVFFKKSYRKRTILAMGFAFVGQSTGVLVINNYGPTLYKSLGYGTEDQLRLQCGWITTAIIGNAIGAVFMDRVGRKPLMLFGVGGCCFWLIIEAAIVASFAGTDNTSGLAMGVAALFLFEVVYSCGVDVAGIVFYSEVFPNHLRAKGVCLSMAVVALTDLVYLQVTATAFANIGWKFYLVFIIICGLGTFTMFFLLPETKGVPLEEVAKLFGDTDTIMVYAADIHMDHNTHELVVSGRDGATHPDTVVETSKGPAVTEKGDEARHAEQV</sequence>
<proteinExistence type="inferred from homology"/>
<evidence type="ECO:0000256" key="9">
    <source>
        <dbReference type="SAM" id="Phobius"/>
    </source>
</evidence>
<keyword evidence="5 9" id="KW-1133">Transmembrane helix</keyword>
<feature type="region of interest" description="Disordered" evidence="8">
    <location>
        <begin position="503"/>
        <end position="534"/>
    </location>
</feature>
<organism evidence="11 12">
    <name type="scientific">Fonsecaea erecta</name>
    <dbReference type="NCBI Taxonomy" id="1367422"/>
    <lineage>
        <taxon>Eukaryota</taxon>
        <taxon>Fungi</taxon>
        <taxon>Dikarya</taxon>
        <taxon>Ascomycota</taxon>
        <taxon>Pezizomycotina</taxon>
        <taxon>Eurotiomycetes</taxon>
        <taxon>Chaetothyriomycetidae</taxon>
        <taxon>Chaetothyriales</taxon>
        <taxon>Herpotrichiellaceae</taxon>
        <taxon>Fonsecaea</taxon>
    </lineage>
</organism>
<dbReference type="InterPro" id="IPR005829">
    <property type="entry name" value="Sugar_transporter_CS"/>
</dbReference>
<feature type="transmembrane region" description="Helical" evidence="9">
    <location>
        <begin position="343"/>
        <end position="366"/>
    </location>
</feature>
<dbReference type="PROSITE" id="PS00216">
    <property type="entry name" value="SUGAR_TRANSPORT_1"/>
    <property type="match status" value="2"/>
</dbReference>
<feature type="transmembrane region" description="Helical" evidence="9">
    <location>
        <begin position="153"/>
        <end position="173"/>
    </location>
</feature>
<dbReference type="InterPro" id="IPR050360">
    <property type="entry name" value="MFS_Sugar_Transporters"/>
</dbReference>
<feature type="transmembrane region" description="Helical" evidence="9">
    <location>
        <begin position="121"/>
        <end position="141"/>
    </location>
</feature>
<dbReference type="PANTHER" id="PTHR48022:SF11">
    <property type="entry name" value="MONOSACCHARIDE TRANSPORTER (HXT8), PUTATIVE (AFU_ORTHOLOGUE AFUA_2G08120)-RELATED"/>
    <property type="match status" value="1"/>
</dbReference>
<feature type="transmembrane region" description="Helical" evidence="9">
    <location>
        <begin position="319"/>
        <end position="336"/>
    </location>
</feature>
<evidence type="ECO:0000256" key="8">
    <source>
        <dbReference type="SAM" id="MobiDB-lite"/>
    </source>
</evidence>
<keyword evidence="6 9" id="KW-0472">Membrane</keyword>
<dbReference type="GO" id="GO:0005351">
    <property type="term" value="F:carbohydrate:proton symporter activity"/>
    <property type="evidence" value="ECO:0007669"/>
    <property type="project" value="TreeGrafter"/>
</dbReference>
<evidence type="ECO:0000256" key="4">
    <source>
        <dbReference type="ARBA" id="ARBA00022692"/>
    </source>
</evidence>
<feature type="compositionally biased region" description="Basic and acidic residues" evidence="8">
    <location>
        <begin position="523"/>
        <end position="534"/>
    </location>
</feature>
<keyword evidence="12" id="KW-1185">Reference proteome</keyword>
<dbReference type="NCBIfam" id="TIGR00879">
    <property type="entry name" value="SP"/>
    <property type="match status" value="1"/>
</dbReference>
<comment type="subcellular location">
    <subcellularLocation>
        <location evidence="1">Membrane</location>
        <topology evidence="1">Multi-pass membrane protein</topology>
    </subcellularLocation>
</comment>
<dbReference type="OrthoDB" id="6612291at2759"/>
<keyword evidence="4 9" id="KW-0812">Transmembrane</keyword>
<feature type="domain" description="Major facilitator superfamily (MFS) profile" evidence="10">
    <location>
        <begin position="21"/>
        <end position="465"/>
    </location>
</feature>
<comment type="similarity">
    <text evidence="2 7">Belongs to the major facilitator superfamily. Sugar transporter (TC 2.A.1.1) family.</text>
</comment>
<dbReference type="InterPro" id="IPR005828">
    <property type="entry name" value="MFS_sugar_transport-like"/>
</dbReference>
<name>A0A178ZBT6_9EURO</name>
<evidence type="ECO:0000256" key="1">
    <source>
        <dbReference type="ARBA" id="ARBA00004141"/>
    </source>
</evidence>
<dbReference type="InterPro" id="IPR036259">
    <property type="entry name" value="MFS_trans_sf"/>
</dbReference>
<evidence type="ECO:0000313" key="12">
    <source>
        <dbReference type="Proteomes" id="UP000078343"/>
    </source>
</evidence>
<keyword evidence="3 7" id="KW-0813">Transport</keyword>
<dbReference type="PANTHER" id="PTHR48022">
    <property type="entry name" value="PLASTIDIC GLUCOSE TRANSPORTER 4"/>
    <property type="match status" value="1"/>
</dbReference>
<gene>
    <name evidence="11" type="ORF">AYL99_07982</name>
</gene>
<feature type="transmembrane region" description="Helical" evidence="9">
    <location>
        <begin position="442"/>
        <end position="461"/>
    </location>
</feature>
<dbReference type="Gene3D" id="1.20.1250.20">
    <property type="entry name" value="MFS general substrate transporter like domains"/>
    <property type="match status" value="1"/>
</dbReference>
<protein>
    <recommendedName>
        <fullName evidence="10">Major facilitator superfamily (MFS) profile domain-containing protein</fullName>
    </recommendedName>
</protein>
<feature type="transmembrane region" description="Helical" evidence="9">
    <location>
        <begin position="193"/>
        <end position="211"/>
    </location>
</feature>
<dbReference type="PROSITE" id="PS50850">
    <property type="entry name" value="MFS"/>
    <property type="match status" value="1"/>
</dbReference>
<dbReference type="SUPFAM" id="SSF103473">
    <property type="entry name" value="MFS general substrate transporter"/>
    <property type="match status" value="1"/>
</dbReference>
<evidence type="ECO:0000256" key="5">
    <source>
        <dbReference type="ARBA" id="ARBA00022989"/>
    </source>
</evidence>
<evidence type="ECO:0000313" key="11">
    <source>
        <dbReference type="EMBL" id="OAP57244.1"/>
    </source>
</evidence>
<feature type="transmembrane region" description="Helical" evidence="9">
    <location>
        <begin position="99"/>
        <end position="115"/>
    </location>
</feature>
<dbReference type="InterPro" id="IPR020846">
    <property type="entry name" value="MFS_dom"/>
</dbReference>
<evidence type="ECO:0000256" key="7">
    <source>
        <dbReference type="RuleBase" id="RU003346"/>
    </source>
</evidence>
<dbReference type="FunFam" id="1.20.1250.20:FF:001515">
    <property type="entry name" value="Uncharacterized protein"/>
    <property type="match status" value="1"/>
</dbReference>
<reference evidence="11 12" key="1">
    <citation type="submission" date="2016-04" db="EMBL/GenBank/DDBJ databases">
        <title>Draft genome of Fonsecaea erecta CBS 125763.</title>
        <authorList>
            <person name="Weiss V.A."/>
            <person name="Vicente V.A."/>
            <person name="Raittz R.T."/>
            <person name="Moreno L.F."/>
            <person name="De Souza E.M."/>
            <person name="Pedrosa F.O."/>
            <person name="Steffens M.B."/>
            <person name="Faoro H."/>
            <person name="Tadra-Sfeir M.Z."/>
            <person name="Najafzadeh M.J."/>
            <person name="Felipe M.S."/>
            <person name="Teixeira M."/>
            <person name="Sun J."/>
            <person name="Xi L."/>
            <person name="Gomes R."/>
            <person name="De Azevedo C.M."/>
            <person name="Salgado C.G."/>
            <person name="Da Silva M.B."/>
            <person name="Nascimento M.F."/>
            <person name="Queiroz-Telles F."/>
            <person name="Attili D.S."/>
            <person name="Gorbushina A."/>
        </authorList>
    </citation>
    <scope>NUCLEOTIDE SEQUENCE [LARGE SCALE GENOMIC DNA]</scope>
    <source>
        <strain evidence="11 12">CBS 125763</strain>
    </source>
</reference>
<feature type="transmembrane region" description="Helical" evidence="9">
    <location>
        <begin position="278"/>
        <end position="299"/>
    </location>
</feature>
<dbReference type="RefSeq" id="XP_018690611.1">
    <property type="nucleotide sequence ID" value="XM_018839490.1"/>
</dbReference>
<feature type="transmembrane region" description="Helical" evidence="9">
    <location>
        <begin position="20"/>
        <end position="43"/>
    </location>
</feature>
<dbReference type="InterPro" id="IPR003663">
    <property type="entry name" value="Sugar/inositol_transpt"/>
</dbReference>
<evidence type="ECO:0000256" key="3">
    <source>
        <dbReference type="ARBA" id="ARBA00022448"/>
    </source>
</evidence>
<evidence type="ECO:0000256" key="6">
    <source>
        <dbReference type="ARBA" id="ARBA00023136"/>
    </source>
</evidence>